<feature type="compositionally biased region" description="Polar residues" evidence="7">
    <location>
        <begin position="656"/>
        <end position="665"/>
    </location>
</feature>
<dbReference type="EMBL" id="OZ019909">
    <property type="protein sequence ID" value="CAK9208873.1"/>
    <property type="molecule type" value="Genomic_DNA"/>
</dbReference>
<evidence type="ECO:0000256" key="6">
    <source>
        <dbReference type="SAM" id="Coils"/>
    </source>
</evidence>
<feature type="coiled-coil region" evidence="6">
    <location>
        <begin position="195"/>
        <end position="392"/>
    </location>
</feature>
<evidence type="ECO:0000256" key="4">
    <source>
        <dbReference type="ARBA" id="ARBA00023054"/>
    </source>
</evidence>
<keyword evidence="3" id="KW-0963">Cytoplasm</keyword>
<feature type="coiled-coil region" evidence="6">
    <location>
        <begin position="80"/>
        <end position="163"/>
    </location>
</feature>
<feature type="compositionally biased region" description="Polar residues" evidence="7">
    <location>
        <begin position="628"/>
        <end position="640"/>
    </location>
</feature>
<proteinExistence type="inferred from homology"/>
<dbReference type="PANTHER" id="PTHR31246">
    <property type="entry name" value="MICROTUBULE-ASSOCIATED PROTEIN 70-2"/>
    <property type="match status" value="1"/>
</dbReference>
<feature type="region of interest" description="Disordered" evidence="7">
    <location>
        <begin position="627"/>
        <end position="678"/>
    </location>
</feature>
<dbReference type="InterPro" id="IPR009768">
    <property type="entry name" value="MAP70"/>
</dbReference>
<evidence type="ECO:0000256" key="1">
    <source>
        <dbReference type="ARBA" id="ARBA00004245"/>
    </source>
</evidence>
<gene>
    <name evidence="8" type="ORF">CSSPTR1EN2_LOCUS9401</name>
</gene>
<keyword evidence="5" id="KW-0206">Cytoskeleton</keyword>
<keyword evidence="9" id="KW-1185">Reference proteome</keyword>
<keyword evidence="4 6" id="KW-0175">Coiled coil</keyword>
<evidence type="ECO:0000256" key="3">
    <source>
        <dbReference type="ARBA" id="ARBA00022490"/>
    </source>
</evidence>
<evidence type="ECO:0000313" key="8">
    <source>
        <dbReference type="EMBL" id="CAK9208873.1"/>
    </source>
</evidence>
<evidence type="ECO:0000256" key="5">
    <source>
        <dbReference type="ARBA" id="ARBA00023212"/>
    </source>
</evidence>
<comment type="subcellular location">
    <subcellularLocation>
        <location evidence="1">Cytoplasm</location>
        <location evidence="1">Cytoskeleton</location>
    </subcellularLocation>
</comment>
<evidence type="ECO:0000256" key="2">
    <source>
        <dbReference type="ARBA" id="ARBA00008825"/>
    </source>
</evidence>
<name>A0ABP0TYW9_9BRYO</name>
<dbReference type="Pfam" id="PF07058">
    <property type="entry name" value="MAP70"/>
    <property type="match status" value="1"/>
</dbReference>
<reference evidence="8" key="1">
    <citation type="submission" date="2024-02" db="EMBL/GenBank/DDBJ databases">
        <authorList>
            <consortium name="ELIXIR-Norway"/>
            <consortium name="Elixir Norway"/>
        </authorList>
    </citation>
    <scope>NUCLEOTIDE SEQUENCE</scope>
</reference>
<dbReference type="Proteomes" id="UP001497512">
    <property type="component" value="Chromosome 17"/>
</dbReference>
<sequence length="699" mass="76524">MEEAKKFVVEYDDNDDSCSWGAAAAAAAAECKAIKGKTLSCSNTALPRPAAAIHEDHTAAAVDHQHHYDVDQLLQLLHGSDPVRMELARLENELKDKERELVEAQAEIKALKVSDRMKEKAVEELAAELEKVDKKLKAMEILLDNKNLEVKRINDEKKAALAAQIAAQATVRRVQLAAAQKDEDQLLPWSIDAIVAPLESELKLAHQEIAKLQENNRALERLTKTKEAALVEAGRTVEVAEAKAATIDDLQNQNQELLRKIEIYQEDNKCLDKMHRQKVAEVEKLSTTVDELQEAVAAGGTGAHVNAAIRDYQRQVQELSEGKKTLERELARAKISANRVATVVANSWKDSEDKLMPVKQWLDERRVMQGEIQKLREKLAAMEKSAKNELQLKDKLHLRLKVSEEALRVASNNSTPRNSSSEKGPQNAIFANNGFVLGHPSAASSVTLLKNQRALTSKSFDGGRSLDDAECSPSTRALKSKFFTSGSQGSSPLLSARKINSLVAKSSETGSVKKKGPGGINCRVATATDKLKEPTAHPHAQQVANENVNSFNNQACPAAAADDDDAVEVLPKSKEANSQSKVKEVDSDDKKILWREAVAAPEEKLEVAAANIQVERDNKHIKLLSMSKPGQSTANNSSHPLPTRSLRSSKDERLTKNQTGSYHLQSSSSRRSHISAPGPCHIVPVSVPGLITNFIPASY</sequence>
<evidence type="ECO:0000313" key="9">
    <source>
        <dbReference type="Proteomes" id="UP001497512"/>
    </source>
</evidence>
<comment type="similarity">
    <text evidence="2">Belongs to the MAP70 family.</text>
</comment>
<organism evidence="8 9">
    <name type="scientific">Sphagnum troendelagicum</name>
    <dbReference type="NCBI Taxonomy" id="128251"/>
    <lineage>
        <taxon>Eukaryota</taxon>
        <taxon>Viridiplantae</taxon>
        <taxon>Streptophyta</taxon>
        <taxon>Embryophyta</taxon>
        <taxon>Bryophyta</taxon>
        <taxon>Sphagnophytina</taxon>
        <taxon>Sphagnopsida</taxon>
        <taxon>Sphagnales</taxon>
        <taxon>Sphagnaceae</taxon>
        <taxon>Sphagnum</taxon>
    </lineage>
</organism>
<evidence type="ECO:0000256" key="7">
    <source>
        <dbReference type="SAM" id="MobiDB-lite"/>
    </source>
</evidence>
<accession>A0ABP0TYW9</accession>
<protein>
    <submittedName>
        <fullName evidence="8">Uncharacterized protein</fullName>
    </submittedName>
</protein>
<dbReference type="PANTHER" id="PTHR31246:SF32">
    <property type="entry name" value="MICROTUBULE-ASSOCIATED PROTEIN 70-1"/>
    <property type="match status" value="1"/>
</dbReference>